<dbReference type="Proteomes" id="UP000291831">
    <property type="component" value="Unassembled WGS sequence"/>
</dbReference>
<comment type="caution">
    <text evidence="2">The sequence shown here is derived from an EMBL/GenBank/DDBJ whole genome shotgun (WGS) entry which is preliminary data.</text>
</comment>
<dbReference type="EMBL" id="RPGO01000025">
    <property type="protein sequence ID" value="RZB29537.1"/>
    <property type="molecule type" value="Genomic_DNA"/>
</dbReference>
<evidence type="ECO:0000259" key="1">
    <source>
        <dbReference type="Pfam" id="PF04230"/>
    </source>
</evidence>
<name>A0A8B3S1J0_9EURY</name>
<sequence length="356" mass="41134">MTSITKVWKMNQKTKICVLHGAISNAGDFLIYERGKKLLQSFFGDNIDFSYKLRSKPINGNFDGLIILGGPLISRKIRPQVKNMIEYIKDKEIPCTCIGLGISGEKFDSNKDYFLDYESICFWKYVYETSKLFSVRDKITRDVLKNYGIKPELTGCPALFNLESDKAFPKNNIKKINKIIISIPDLTVKSYSSVKPFLVTLNFLYILKRKFCEEELGIIFQHGYSIPQQIIKKLADMVGIKTYNVSGKSLDSFAELYEYDVHIGTRLHSHIFFLSLNKPSFLFNVDMRTEAFLKTIGTPSDTYTISGIRNLIDMLEERIAKNDFDEFHGVPHEIKRFYVIMESFLNETLLFYNMCD</sequence>
<dbReference type="Pfam" id="PF04230">
    <property type="entry name" value="PS_pyruv_trans"/>
    <property type="match status" value="1"/>
</dbReference>
<gene>
    <name evidence="2" type="ORF">AEth_01048</name>
</gene>
<organism evidence="2 3">
    <name type="scientific">Candidatus Argoarchaeum ethanivorans</name>
    <dbReference type="NCBI Taxonomy" id="2608793"/>
    <lineage>
        <taxon>Archaea</taxon>
        <taxon>Methanobacteriati</taxon>
        <taxon>Methanobacteriota</taxon>
        <taxon>Stenosarchaea group</taxon>
        <taxon>Methanomicrobia</taxon>
        <taxon>Methanosarcinales</taxon>
        <taxon>Methanosarcinales incertae sedis</taxon>
        <taxon>GOM Arc I cluster</taxon>
        <taxon>Candidatus Argoarchaeum</taxon>
    </lineage>
</organism>
<feature type="domain" description="Polysaccharide pyruvyl transferase" evidence="1">
    <location>
        <begin position="25"/>
        <end position="286"/>
    </location>
</feature>
<proteinExistence type="predicted"/>
<protein>
    <recommendedName>
        <fullName evidence="1">Polysaccharide pyruvyl transferase domain-containing protein</fullName>
    </recommendedName>
</protein>
<dbReference type="AlphaFoldDB" id="A0A8B3S1J0"/>
<evidence type="ECO:0000313" key="2">
    <source>
        <dbReference type="EMBL" id="RZB29537.1"/>
    </source>
</evidence>
<reference evidence="3" key="1">
    <citation type="submission" date="2019-01" db="EMBL/GenBank/DDBJ databases">
        <title>Anaerobic oxidation of ethane by archaea from a marine hydrocarbon seep.</title>
        <authorList>
            <person name="Musat F."/>
        </authorList>
    </citation>
    <scope>NUCLEOTIDE SEQUENCE [LARGE SCALE GENOMIC DNA]</scope>
</reference>
<dbReference type="InterPro" id="IPR007345">
    <property type="entry name" value="Polysacch_pyruvyl_Trfase"/>
</dbReference>
<accession>A0A8B3S1J0</accession>
<evidence type="ECO:0000313" key="3">
    <source>
        <dbReference type="Proteomes" id="UP000291831"/>
    </source>
</evidence>